<dbReference type="KEGG" id="stai:STAIW_v1c05380"/>
<dbReference type="RefSeq" id="WP_020834302.1">
    <property type="nucleotide sequence ID" value="NC_021846.1"/>
</dbReference>
<reference evidence="1 2" key="1">
    <citation type="journal article" date="2013" name="Genome Biol. Evol.">
        <title>Comparison of metabolic capacities and inference of gene content evolution in mosquito-associated Spiroplasma diminutum and S. taiwanense.</title>
        <authorList>
            <person name="Lo W.S."/>
            <person name="Ku C."/>
            <person name="Chen L.L."/>
            <person name="Chang T.H."/>
            <person name="Kuo C.H."/>
        </authorList>
    </citation>
    <scope>NUCLEOTIDE SEQUENCE [LARGE SCALE GENOMIC DNA]</scope>
    <source>
        <strain evidence="1">CT-1</strain>
    </source>
</reference>
<organism evidence="1 2">
    <name type="scientific">Spiroplasma taiwanense CT-1</name>
    <dbReference type="NCBI Taxonomy" id="1276220"/>
    <lineage>
        <taxon>Bacteria</taxon>
        <taxon>Bacillati</taxon>
        <taxon>Mycoplasmatota</taxon>
        <taxon>Mollicutes</taxon>
        <taxon>Entomoplasmatales</taxon>
        <taxon>Spiroplasmataceae</taxon>
        <taxon>Spiroplasma</taxon>
    </lineage>
</organism>
<keyword evidence="2" id="KW-1185">Reference proteome</keyword>
<sequence>MKKILTFLSVFGMVTTTSTTVISCKTENSIENTINNLQKALNKIAIAKEEEAIEAIKSTSKGIENVIMDESTLPSKSFEILFLNAEKENDDSHDELKFSNLNQKAGHAHIHYIITYKKAELLSTTKTEFGWSSDSFNFEVELHVG</sequence>
<proteinExistence type="predicted"/>
<protein>
    <recommendedName>
        <fullName evidence="3">Lipoprotein</fullName>
    </recommendedName>
</protein>
<dbReference type="Proteomes" id="UP000014984">
    <property type="component" value="Chromosome"/>
</dbReference>
<evidence type="ECO:0000313" key="1">
    <source>
        <dbReference type="EMBL" id="AGR41163.1"/>
    </source>
</evidence>
<evidence type="ECO:0008006" key="3">
    <source>
        <dbReference type="Google" id="ProtNLM"/>
    </source>
</evidence>
<dbReference type="PATRIC" id="fig|1276220.3.peg.548"/>
<dbReference type="HOGENOM" id="CLU_1785689_0_0_14"/>
<dbReference type="AlphaFoldDB" id="S5MBL2"/>
<dbReference type="PROSITE" id="PS51257">
    <property type="entry name" value="PROKAR_LIPOPROTEIN"/>
    <property type="match status" value="1"/>
</dbReference>
<evidence type="ECO:0000313" key="2">
    <source>
        <dbReference type="Proteomes" id="UP000014984"/>
    </source>
</evidence>
<dbReference type="NCBIfam" id="NF038029">
    <property type="entry name" value="LP_plasma"/>
    <property type="match status" value="1"/>
</dbReference>
<dbReference type="STRING" id="1276220.STAIW_v1c05380"/>
<gene>
    <name evidence="1" type="ORF">STAIW_v1c05380</name>
</gene>
<accession>S5MBL2</accession>
<name>S5MBL2_9MOLU</name>
<dbReference type="EMBL" id="CP005074">
    <property type="protein sequence ID" value="AGR41163.1"/>
    <property type="molecule type" value="Genomic_DNA"/>
</dbReference>
<dbReference type="InterPro" id="IPR054816">
    <property type="entry name" value="Lipoprotein_mollicutes-type_CS"/>
</dbReference>